<sequence>MQTNDHDWHDADVKCALEKLGTNLSALARANDLAPATLRNVFRMRWPKGERIIADALNEKPESIWPSRYDKKIA</sequence>
<dbReference type="Pfam" id="PF13693">
    <property type="entry name" value="HTH_35"/>
    <property type="match status" value="1"/>
</dbReference>
<keyword evidence="7" id="KW-1185">Reference proteome</keyword>
<evidence type="ECO:0000256" key="4">
    <source>
        <dbReference type="ARBA" id="ARBA00023163"/>
    </source>
</evidence>
<accession>A0A2T3JKC1</accession>
<evidence type="ECO:0000259" key="5">
    <source>
        <dbReference type="Pfam" id="PF13693"/>
    </source>
</evidence>
<dbReference type="Proteomes" id="UP000240987">
    <property type="component" value="Unassembled WGS sequence"/>
</dbReference>
<evidence type="ECO:0000313" key="7">
    <source>
        <dbReference type="Proteomes" id="UP000240987"/>
    </source>
</evidence>
<dbReference type="Gene3D" id="1.10.260.40">
    <property type="entry name" value="lambda repressor-like DNA-binding domains"/>
    <property type="match status" value="1"/>
</dbReference>
<reference evidence="6 7" key="1">
    <citation type="submission" date="2018-01" db="EMBL/GenBank/DDBJ databases">
        <title>Whole genome sequencing of Histamine producing bacteria.</title>
        <authorList>
            <person name="Butler K."/>
        </authorList>
    </citation>
    <scope>NUCLEOTIDE SEQUENCE [LARGE SCALE GENOMIC DNA]</scope>
    <source>
        <strain evidence="6 7">JCM 12947</strain>
    </source>
</reference>
<evidence type="ECO:0000313" key="6">
    <source>
        <dbReference type="EMBL" id="PSU49449.1"/>
    </source>
</evidence>
<name>A0A2T3JKC1_9GAMM</name>
<comment type="similarity">
    <text evidence="1">Belongs to the ner transcriptional regulatory family.</text>
</comment>
<protein>
    <submittedName>
        <fullName evidence="6">DNA-binding protein</fullName>
    </submittedName>
</protein>
<evidence type="ECO:0000256" key="3">
    <source>
        <dbReference type="ARBA" id="ARBA00023125"/>
    </source>
</evidence>
<organism evidence="6 7">
    <name type="scientific">Photobacterium frigidiphilum</name>
    <dbReference type="NCBI Taxonomy" id="264736"/>
    <lineage>
        <taxon>Bacteria</taxon>
        <taxon>Pseudomonadati</taxon>
        <taxon>Pseudomonadota</taxon>
        <taxon>Gammaproteobacteria</taxon>
        <taxon>Vibrionales</taxon>
        <taxon>Vibrionaceae</taxon>
        <taxon>Photobacterium</taxon>
    </lineage>
</organism>
<gene>
    <name evidence="6" type="ORF">C9J12_08140</name>
</gene>
<dbReference type="InterPro" id="IPR038722">
    <property type="entry name" value="Ner_HTH_dom"/>
</dbReference>
<evidence type="ECO:0000256" key="2">
    <source>
        <dbReference type="ARBA" id="ARBA00023015"/>
    </source>
</evidence>
<dbReference type="SUPFAM" id="SSF47413">
    <property type="entry name" value="lambda repressor-like DNA-binding domains"/>
    <property type="match status" value="1"/>
</dbReference>
<comment type="caution">
    <text evidence="6">The sequence shown here is derived from an EMBL/GenBank/DDBJ whole genome shotgun (WGS) entry which is preliminary data.</text>
</comment>
<keyword evidence="4" id="KW-0804">Transcription</keyword>
<proteinExistence type="inferred from homology"/>
<dbReference type="RefSeq" id="WP_107242237.1">
    <property type="nucleotide sequence ID" value="NZ_PYMJ01000006.1"/>
</dbReference>
<dbReference type="InterPro" id="IPR010982">
    <property type="entry name" value="Lambda_DNA-bd_dom_sf"/>
</dbReference>
<evidence type="ECO:0000256" key="1">
    <source>
        <dbReference type="ARBA" id="ARBA00006157"/>
    </source>
</evidence>
<keyword evidence="2" id="KW-0805">Transcription regulation</keyword>
<dbReference type="AlphaFoldDB" id="A0A2T3JKC1"/>
<feature type="domain" description="Ner winged helix-turn-helix DNA-binding" evidence="5">
    <location>
        <begin position="7"/>
        <end position="72"/>
    </location>
</feature>
<dbReference type="GO" id="GO:0003677">
    <property type="term" value="F:DNA binding"/>
    <property type="evidence" value="ECO:0007669"/>
    <property type="project" value="UniProtKB-KW"/>
</dbReference>
<dbReference type="OrthoDB" id="5405994at2"/>
<keyword evidence="3 6" id="KW-0238">DNA-binding</keyword>
<dbReference type="EMBL" id="PYMJ01000006">
    <property type="protein sequence ID" value="PSU49449.1"/>
    <property type="molecule type" value="Genomic_DNA"/>
</dbReference>